<sequence>MGKRGSTAFIGATFATLGFAGASFAACSQDTVSVRGDFGSAQFTVAVADTIAERSLGLMFVEQMATMQGMLFVYERPQSVSFWMRNTLIPLDLVFVDETGVIRNMSAMAQPLDETPIFGGSDIQFVLEINGGLADRLGLDVGDEMQHISFGADAVWPCAPS</sequence>
<name>M9R5C0_9RHOB</name>
<dbReference type="PANTHER" id="PTHR37953">
    <property type="entry name" value="UPF0127 PROTEIN MJ1496"/>
    <property type="match status" value="1"/>
</dbReference>
<dbReference type="PROSITE" id="PS51257">
    <property type="entry name" value="PROKAR_LIPOPROTEIN"/>
    <property type="match status" value="1"/>
</dbReference>
<dbReference type="STRING" id="391626.OAN307_c22220"/>
<evidence type="ECO:0000313" key="3">
    <source>
        <dbReference type="Proteomes" id="UP000005307"/>
    </source>
</evidence>
<dbReference type="OrthoDB" id="9808290at2"/>
<keyword evidence="1" id="KW-0732">Signal</keyword>
<accession>M9R5C0</accession>
<dbReference type="Pfam" id="PF02643">
    <property type="entry name" value="DUF192"/>
    <property type="match status" value="1"/>
</dbReference>
<dbReference type="PANTHER" id="PTHR37953:SF1">
    <property type="entry name" value="UPF0127 PROTEIN MJ1496"/>
    <property type="match status" value="1"/>
</dbReference>
<dbReference type="AlphaFoldDB" id="M9R5C0"/>
<dbReference type="Gene3D" id="2.60.120.1140">
    <property type="entry name" value="Protein of unknown function DUF192"/>
    <property type="match status" value="1"/>
</dbReference>
<keyword evidence="3" id="KW-1185">Reference proteome</keyword>
<dbReference type="InterPro" id="IPR003795">
    <property type="entry name" value="DUF192"/>
</dbReference>
<proteinExistence type="predicted"/>
<feature type="chain" id="PRO_5004102285" description="DUF192 domain-containing protein" evidence="1">
    <location>
        <begin position="26"/>
        <end position="161"/>
    </location>
</feature>
<evidence type="ECO:0000256" key="1">
    <source>
        <dbReference type="SAM" id="SignalP"/>
    </source>
</evidence>
<dbReference type="HOGENOM" id="CLU_097039_2_1_5"/>
<gene>
    <name evidence="2" type="ORF">OAN307_c22220</name>
</gene>
<dbReference type="EMBL" id="CP003740">
    <property type="protein sequence ID" value="AGI67849.1"/>
    <property type="molecule type" value="Genomic_DNA"/>
</dbReference>
<organism evidence="2 3">
    <name type="scientific">Octadecabacter antarcticus 307</name>
    <dbReference type="NCBI Taxonomy" id="391626"/>
    <lineage>
        <taxon>Bacteria</taxon>
        <taxon>Pseudomonadati</taxon>
        <taxon>Pseudomonadota</taxon>
        <taxon>Alphaproteobacteria</taxon>
        <taxon>Rhodobacterales</taxon>
        <taxon>Roseobacteraceae</taxon>
        <taxon>Octadecabacter</taxon>
    </lineage>
</organism>
<feature type="signal peptide" evidence="1">
    <location>
        <begin position="1"/>
        <end position="25"/>
    </location>
</feature>
<evidence type="ECO:0008006" key="4">
    <source>
        <dbReference type="Google" id="ProtNLM"/>
    </source>
</evidence>
<dbReference type="RefSeq" id="WP_015499871.1">
    <property type="nucleotide sequence ID" value="NC_020911.1"/>
</dbReference>
<reference evidence="2 3" key="1">
    <citation type="journal article" date="2013" name="PLoS ONE">
        <title>Poles Apart: Arctic and Antarctic Octadecabacter strains Share High Genome Plasticity and a New Type of Xanthorhodopsin.</title>
        <authorList>
            <person name="Vollmers J."/>
            <person name="Voget S."/>
            <person name="Dietrich S."/>
            <person name="Gollnow K."/>
            <person name="Smits M."/>
            <person name="Meyer K."/>
            <person name="Brinkhoff T."/>
            <person name="Simon M."/>
            <person name="Daniel R."/>
        </authorList>
    </citation>
    <scope>NUCLEOTIDE SEQUENCE [LARGE SCALE GENOMIC DNA]</scope>
    <source>
        <strain evidence="2 3">307</strain>
    </source>
</reference>
<dbReference type="Proteomes" id="UP000005307">
    <property type="component" value="Chromosome"/>
</dbReference>
<protein>
    <recommendedName>
        <fullName evidence="4">DUF192 domain-containing protein</fullName>
    </recommendedName>
</protein>
<evidence type="ECO:0000313" key="2">
    <source>
        <dbReference type="EMBL" id="AGI67849.1"/>
    </source>
</evidence>
<dbReference type="KEGG" id="oat:OAN307_c22220"/>
<dbReference type="InterPro" id="IPR038695">
    <property type="entry name" value="Saro_0823-like_sf"/>
</dbReference>
<dbReference type="eggNOG" id="COG1430">
    <property type="taxonomic scope" value="Bacteria"/>
</dbReference>